<feature type="transmembrane region" description="Helical" evidence="5">
    <location>
        <begin position="399"/>
        <end position="421"/>
    </location>
</feature>
<feature type="transmembrane region" description="Helical" evidence="5">
    <location>
        <begin position="234"/>
        <end position="254"/>
    </location>
</feature>
<feature type="transmembrane region" description="Helical" evidence="5">
    <location>
        <begin position="506"/>
        <end position="524"/>
    </location>
</feature>
<dbReference type="SUPFAM" id="SSF103473">
    <property type="entry name" value="MFS general substrate transporter"/>
    <property type="match status" value="1"/>
</dbReference>
<evidence type="ECO:0000256" key="1">
    <source>
        <dbReference type="ARBA" id="ARBA00004141"/>
    </source>
</evidence>
<accession>A0A3M9N3Q4</accession>
<protein>
    <submittedName>
        <fullName evidence="6">MFS transporter</fullName>
    </submittedName>
</protein>
<evidence type="ECO:0000256" key="5">
    <source>
        <dbReference type="SAM" id="Phobius"/>
    </source>
</evidence>
<dbReference type="AlphaFoldDB" id="A0A3M9N3Q4"/>
<evidence type="ECO:0000313" key="6">
    <source>
        <dbReference type="EMBL" id="RNI31937.1"/>
    </source>
</evidence>
<dbReference type="Gene3D" id="1.20.1250.20">
    <property type="entry name" value="MFS general substrate transporter like domains"/>
    <property type="match status" value="1"/>
</dbReference>
<dbReference type="EMBL" id="RJJE01000003">
    <property type="protein sequence ID" value="RNI31937.1"/>
    <property type="molecule type" value="Genomic_DNA"/>
</dbReference>
<gene>
    <name evidence="6" type="ORF">EFA69_05355</name>
</gene>
<feature type="transmembrane region" description="Helical" evidence="5">
    <location>
        <begin position="433"/>
        <end position="457"/>
    </location>
</feature>
<keyword evidence="7" id="KW-1185">Reference proteome</keyword>
<dbReference type="InterPro" id="IPR011701">
    <property type="entry name" value="MFS"/>
</dbReference>
<name>A0A3M9N3Q4_9BACT</name>
<feature type="transmembrane region" description="Helical" evidence="5">
    <location>
        <begin position="266"/>
        <end position="283"/>
    </location>
</feature>
<feature type="transmembrane region" description="Helical" evidence="5">
    <location>
        <begin position="304"/>
        <end position="332"/>
    </location>
</feature>
<dbReference type="Pfam" id="PF07690">
    <property type="entry name" value="MFS_1"/>
    <property type="match status" value="1"/>
</dbReference>
<evidence type="ECO:0000256" key="4">
    <source>
        <dbReference type="ARBA" id="ARBA00023136"/>
    </source>
</evidence>
<dbReference type="InterPro" id="IPR036259">
    <property type="entry name" value="MFS_trans_sf"/>
</dbReference>
<proteinExistence type="predicted"/>
<comment type="caution">
    <text evidence="6">The sequence shown here is derived from an EMBL/GenBank/DDBJ whole genome shotgun (WGS) entry which is preliminary data.</text>
</comment>
<dbReference type="GO" id="GO:0005886">
    <property type="term" value="C:plasma membrane"/>
    <property type="evidence" value="ECO:0007669"/>
    <property type="project" value="TreeGrafter"/>
</dbReference>
<feature type="transmembrane region" description="Helical" evidence="5">
    <location>
        <begin position="344"/>
        <end position="363"/>
    </location>
</feature>
<dbReference type="PANTHER" id="PTHR23501">
    <property type="entry name" value="MAJOR FACILITATOR SUPERFAMILY"/>
    <property type="match status" value="1"/>
</dbReference>
<sequence>MRKRAPKREEEKNYWLCPRRATKERKYKMSEVKKGLFHDWVPKPVGLLVLLVLTLTVLTTNGLYTANITDMVGGLGTLAEYLTMANFASSIGMVVAFPLLLKVKSQVRTRHILLICLSATAALTLLCAHTTSPQVMILANFLLGTFKMFAMMEVIIPVMGMISPDGNRGRFYAVFYPISIIAGQASAYFTAQLAYDYNWQLVYYFMLPGLLLSLALVTVFYHNERSIPKAPWTGVDWLSLLQLSGFLMLLNYILCFAKVEDYFNSLYIQGACLAFVVLVLWFIRRQFTLAQPLLNLAILKRRNVWGALLMVFLVGLFMGTGSIQSALTVGILKFNPVTNAQINLWMVPGIVAGGFFLFFWNKYQRRLKEMVLVGFGVYTLAHVVMYVNVHPGAGVQDFYLASAMKGFGMVVLFATLGVYAADKLQMQEMFTASTFLIIFRSFVGPAFFSALVSYGMYHGQIDNLNQLAQNMDALHPAVAARALASGVQGLYGSVTVQAVLLTVQEMLGYVILAGGAILAGVAVFRFGKINRRKLVNWRKKWRAAVAFQTITS</sequence>
<feature type="transmembrane region" description="Helical" evidence="5">
    <location>
        <begin position="78"/>
        <end position="100"/>
    </location>
</feature>
<feature type="transmembrane region" description="Helical" evidence="5">
    <location>
        <begin position="171"/>
        <end position="195"/>
    </location>
</feature>
<comment type="subcellular location">
    <subcellularLocation>
        <location evidence="1">Membrane</location>
        <topology evidence="1">Multi-pass membrane protein</topology>
    </subcellularLocation>
</comment>
<feature type="transmembrane region" description="Helical" evidence="5">
    <location>
        <begin position="370"/>
        <end position="387"/>
    </location>
</feature>
<feature type="transmembrane region" description="Helical" evidence="5">
    <location>
        <begin position="137"/>
        <end position="159"/>
    </location>
</feature>
<organism evidence="6 7">
    <name type="scientific">Rufibacter immobilis</name>
    <dbReference type="NCBI Taxonomy" id="1348778"/>
    <lineage>
        <taxon>Bacteria</taxon>
        <taxon>Pseudomonadati</taxon>
        <taxon>Bacteroidota</taxon>
        <taxon>Cytophagia</taxon>
        <taxon>Cytophagales</taxon>
        <taxon>Hymenobacteraceae</taxon>
        <taxon>Rufibacter</taxon>
    </lineage>
</organism>
<keyword evidence="3 5" id="KW-1133">Transmembrane helix</keyword>
<feature type="transmembrane region" description="Helical" evidence="5">
    <location>
        <begin position="45"/>
        <end position="66"/>
    </location>
</feature>
<reference evidence="6 7" key="1">
    <citation type="submission" date="2018-11" db="EMBL/GenBank/DDBJ databases">
        <title>Rufibacter latericius sp. nov., isolated from water in Baiyang Lake.</title>
        <authorList>
            <person name="Yang Y."/>
        </authorList>
    </citation>
    <scope>NUCLEOTIDE SEQUENCE [LARGE SCALE GENOMIC DNA]</scope>
    <source>
        <strain evidence="6 7">MCC P1</strain>
    </source>
</reference>
<feature type="transmembrane region" description="Helical" evidence="5">
    <location>
        <begin position="201"/>
        <end position="222"/>
    </location>
</feature>
<keyword evidence="4 5" id="KW-0472">Membrane</keyword>
<evidence type="ECO:0000256" key="3">
    <source>
        <dbReference type="ARBA" id="ARBA00022989"/>
    </source>
</evidence>
<feature type="transmembrane region" description="Helical" evidence="5">
    <location>
        <begin position="112"/>
        <end position="131"/>
    </location>
</feature>
<dbReference type="PANTHER" id="PTHR23501:SF5">
    <property type="entry name" value="TRANSPORT PROTEIN"/>
    <property type="match status" value="1"/>
</dbReference>
<keyword evidence="2 5" id="KW-0812">Transmembrane</keyword>
<dbReference type="GO" id="GO:0022857">
    <property type="term" value="F:transmembrane transporter activity"/>
    <property type="evidence" value="ECO:0007669"/>
    <property type="project" value="InterPro"/>
</dbReference>
<evidence type="ECO:0000313" key="7">
    <source>
        <dbReference type="Proteomes" id="UP000271010"/>
    </source>
</evidence>
<dbReference type="Proteomes" id="UP000271010">
    <property type="component" value="Unassembled WGS sequence"/>
</dbReference>
<evidence type="ECO:0000256" key="2">
    <source>
        <dbReference type="ARBA" id="ARBA00022692"/>
    </source>
</evidence>